<dbReference type="InterPro" id="IPR051461">
    <property type="entry name" value="UPF0750_membrane"/>
</dbReference>
<feature type="transmembrane region" description="Helical" evidence="6">
    <location>
        <begin position="68"/>
        <end position="86"/>
    </location>
</feature>
<comment type="subcellular location">
    <subcellularLocation>
        <location evidence="1">Cell membrane</location>
        <topology evidence="1">Multi-pass membrane protein</topology>
    </subcellularLocation>
</comment>
<evidence type="ECO:0000313" key="7">
    <source>
        <dbReference type="EMBL" id="MBP1931382.1"/>
    </source>
</evidence>
<keyword evidence="3 6" id="KW-0812">Transmembrane</keyword>
<feature type="transmembrane region" description="Helical" evidence="6">
    <location>
        <begin position="98"/>
        <end position="117"/>
    </location>
</feature>
<protein>
    <submittedName>
        <fullName evidence="7">Uncharacterized membrane-anchored protein YitT (DUF2179 family)</fullName>
    </submittedName>
</protein>
<sequence length="202" mass="22282">MRMLLLFFGIVFFAVGNLLFAVPNHIMNGGMTGLSLMTYYIFHTNIGLNLFLFNLPLFLIAFFYFRELFYKSIVSMIILSLVVGILQDYLIPYGIHNMWIGSIVGGFWMGIALGILAKLNASLGGGSLAGKMLHQRYGFSLSASIFIVDSSVFPLSVFVIGARETMFSIILTATSAIGVYLVGKISEWIHVKEESAPTLVAK</sequence>
<gene>
    <name evidence="7" type="ORF">J2Z37_001379</name>
</gene>
<name>A0ABS4GM79_9BACL</name>
<evidence type="ECO:0000256" key="5">
    <source>
        <dbReference type="ARBA" id="ARBA00023136"/>
    </source>
</evidence>
<dbReference type="Proteomes" id="UP001519343">
    <property type="component" value="Unassembled WGS sequence"/>
</dbReference>
<keyword evidence="2" id="KW-1003">Cell membrane</keyword>
<evidence type="ECO:0000256" key="2">
    <source>
        <dbReference type="ARBA" id="ARBA00022475"/>
    </source>
</evidence>
<evidence type="ECO:0000256" key="3">
    <source>
        <dbReference type="ARBA" id="ARBA00022692"/>
    </source>
</evidence>
<comment type="caution">
    <text evidence="7">The sequence shown here is derived from an EMBL/GenBank/DDBJ whole genome shotgun (WGS) entry which is preliminary data.</text>
</comment>
<keyword evidence="5 6" id="KW-0472">Membrane</keyword>
<dbReference type="Pfam" id="PF02588">
    <property type="entry name" value="YitT_membrane"/>
    <property type="match status" value="1"/>
</dbReference>
<dbReference type="InterPro" id="IPR003740">
    <property type="entry name" value="YitT"/>
</dbReference>
<evidence type="ECO:0000313" key="8">
    <source>
        <dbReference type="Proteomes" id="UP001519343"/>
    </source>
</evidence>
<dbReference type="EMBL" id="JAGGKT010000002">
    <property type="protein sequence ID" value="MBP1931382.1"/>
    <property type="molecule type" value="Genomic_DNA"/>
</dbReference>
<evidence type="ECO:0000256" key="6">
    <source>
        <dbReference type="SAM" id="Phobius"/>
    </source>
</evidence>
<reference evidence="7 8" key="1">
    <citation type="submission" date="2021-03" db="EMBL/GenBank/DDBJ databases">
        <title>Genomic Encyclopedia of Type Strains, Phase IV (KMG-IV): sequencing the most valuable type-strain genomes for metagenomic binning, comparative biology and taxonomic classification.</title>
        <authorList>
            <person name="Goeker M."/>
        </authorList>
    </citation>
    <scope>NUCLEOTIDE SEQUENCE [LARGE SCALE GENOMIC DNA]</scope>
    <source>
        <strain evidence="7 8">DSM 24738</strain>
    </source>
</reference>
<accession>A0ABS4GM79</accession>
<proteinExistence type="predicted"/>
<feature type="transmembrane region" description="Helical" evidence="6">
    <location>
        <begin position="166"/>
        <end position="183"/>
    </location>
</feature>
<dbReference type="RefSeq" id="WP_209809447.1">
    <property type="nucleotide sequence ID" value="NZ_JAGGKT010000002.1"/>
</dbReference>
<keyword evidence="4 6" id="KW-1133">Transmembrane helix</keyword>
<evidence type="ECO:0000256" key="4">
    <source>
        <dbReference type="ARBA" id="ARBA00022989"/>
    </source>
</evidence>
<feature type="transmembrane region" description="Helical" evidence="6">
    <location>
        <begin position="37"/>
        <end position="61"/>
    </location>
</feature>
<dbReference type="PANTHER" id="PTHR33545">
    <property type="entry name" value="UPF0750 MEMBRANE PROTEIN YITT-RELATED"/>
    <property type="match status" value="1"/>
</dbReference>
<dbReference type="PANTHER" id="PTHR33545:SF5">
    <property type="entry name" value="UPF0750 MEMBRANE PROTEIN YITT"/>
    <property type="match status" value="1"/>
</dbReference>
<keyword evidence="8" id="KW-1185">Reference proteome</keyword>
<evidence type="ECO:0000256" key="1">
    <source>
        <dbReference type="ARBA" id="ARBA00004651"/>
    </source>
</evidence>
<organism evidence="7 8">
    <name type="scientific">Ammoniphilus resinae</name>
    <dbReference type="NCBI Taxonomy" id="861532"/>
    <lineage>
        <taxon>Bacteria</taxon>
        <taxon>Bacillati</taxon>
        <taxon>Bacillota</taxon>
        <taxon>Bacilli</taxon>
        <taxon>Bacillales</taxon>
        <taxon>Paenibacillaceae</taxon>
        <taxon>Aneurinibacillus group</taxon>
        <taxon>Ammoniphilus</taxon>
    </lineage>
</organism>
<feature type="transmembrane region" description="Helical" evidence="6">
    <location>
        <begin position="137"/>
        <end position="160"/>
    </location>
</feature>